<name>A0A5C6DEL3_9BACT</name>
<proteinExistence type="predicted"/>
<gene>
    <name evidence="1" type="ORF">Poly41_45110</name>
</gene>
<dbReference type="OrthoDB" id="266492at2"/>
<sequence length="215" mass="23555">MMRMAMRMENLRQMVVIGGLFSVLAVATLGSSKASDPSIFKVEEVWEMVVNEPDPANISPQITFFLSPSTDIDDCYFQLQMNYEADDDFSGGGFHVGAIDHGKMIDEARSGTHRVLATKGDHVRWTNVVAVVNNKLLFAVKDGLGAEWGGFGGPEYLVTIPSSPVTDLSAYDPQQSLDAIDIGFGANRIDRVTLVEVRVFYSDGHALTLPINRQP</sequence>
<evidence type="ECO:0000313" key="1">
    <source>
        <dbReference type="EMBL" id="TWU34364.1"/>
    </source>
</evidence>
<dbReference type="RefSeq" id="WP_146528759.1">
    <property type="nucleotide sequence ID" value="NZ_SJPV01000008.1"/>
</dbReference>
<evidence type="ECO:0000313" key="2">
    <source>
        <dbReference type="Proteomes" id="UP000319143"/>
    </source>
</evidence>
<dbReference type="EMBL" id="SJPV01000008">
    <property type="protein sequence ID" value="TWU34364.1"/>
    <property type="molecule type" value="Genomic_DNA"/>
</dbReference>
<keyword evidence="2" id="KW-1185">Reference proteome</keyword>
<accession>A0A5C6DEL3</accession>
<dbReference type="Proteomes" id="UP000319143">
    <property type="component" value="Unassembled WGS sequence"/>
</dbReference>
<protein>
    <submittedName>
        <fullName evidence="1">Uncharacterized protein</fullName>
    </submittedName>
</protein>
<dbReference type="AlphaFoldDB" id="A0A5C6DEL3"/>
<comment type="caution">
    <text evidence="1">The sequence shown here is derived from an EMBL/GenBank/DDBJ whole genome shotgun (WGS) entry which is preliminary data.</text>
</comment>
<organism evidence="1 2">
    <name type="scientific">Novipirellula artificiosorum</name>
    <dbReference type="NCBI Taxonomy" id="2528016"/>
    <lineage>
        <taxon>Bacteria</taxon>
        <taxon>Pseudomonadati</taxon>
        <taxon>Planctomycetota</taxon>
        <taxon>Planctomycetia</taxon>
        <taxon>Pirellulales</taxon>
        <taxon>Pirellulaceae</taxon>
        <taxon>Novipirellula</taxon>
    </lineage>
</organism>
<reference evidence="1 2" key="1">
    <citation type="submission" date="2019-02" db="EMBL/GenBank/DDBJ databases">
        <title>Deep-cultivation of Planctomycetes and their phenomic and genomic characterization uncovers novel biology.</title>
        <authorList>
            <person name="Wiegand S."/>
            <person name="Jogler M."/>
            <person name="Boedeker C."/>
            <person name="Pinto D."/>
            <person name="Vollmers J."/>
            <person name="Rivas-Marin E."/>
            <person name="Kohn T."/>
            <person name="Peeters S.H."/>
            <person name="Heuer A."/>
            <person name="Rast P."/>
            <person name="Oberbeckmann S."/>
            <person name="Bunk B."/>
            <person name="Jeske O."/>
            <person name="Meyerdierks A."/>
            <person name="Storesund J.E."/>
            <person name="Kallscheuer N."/>
            <person name="Luecker S."/>
            <person name="Lage O.M."/>
            <person name="Pohl T."/>
            <person name="Merkel B.J."/>
            <person name="Hornburger P."/>
            <person name="Mueller R.-W."/>
            <person name="Bruemmer F."/>
            <person name="Labrenz M."/>
            <person name="Spormann A.M."/>
            <person name="Op Den Camp H."/>
            <person name="Overmann J."/>
            <person name="Amann R."/>
            <person name="Jetten M.S.M."/>
            <person name="Mascher T."/>
            <person name="Medema M.H."/>
            <person name="Devos D.P."/>
            <person name="Kaster A.-K."/>
            <person name="Ovreas L."/>
            <person name="Rohde M."/>
            <person name="Galperin M.Y."/>
            <person name="Jogler C."/>
        </authorList>
    </citation>
    <scope>NUCLEOTIDE SEQUENCE [LARGE SCALE GENOMIC DNA]</scope>
    <source>
        <strain evidence="1 2">Poly41</strain>
    </source>
</reference>